<comment type="caution">
    <text evidence="2">The sequence shown here is derived from an EMBL/GenBank/DDBJ whole genome shotgun (WGS) entry which is preliminary data.</text>
</comment>
<feature type="transmembrane region" description="Helical" evidence="1">
    <location>
        <begin position="80"/>
        <end position="103"/>
    </location>
</feature>
<feature type="transmembrane region" description="Helical" evidence="1">
    <location>
        <begin position="109"/>
        <end position="131"/>
    </location>
</feature>
<sequence length="139" mass="14697">MKQRTFVPKKQGAGFVIHALISAIVLGVLLCAMMAAFSVFLCNTDFPTKLVSPLATTAAGICLLAASFLFGFLEKQRGLVLGLAFALVCNVILFGVSFLMNGMVYDTSALYKAAAVLCFGAMGGYLGMLMAEHASKLRS</sequence>
<organism evidence="2 3">
    <name type="scientific">Candidatus Ruthenibacterium avium</name>
    <dbReference type="NCBI Taxonomy" id="2838751"/>
    <lineage>
        <taxon>Bacteria</taxon>
        <taxon>Bacillati</taxon>
        <taxon>Bacillota</taxon>
        <taxon>Clostridia</taxon>
        <taxon>Eubacteriales</taxon>
        <taxon>Oscillospiraceae</taxon>
        <taxon>Ruthenibacterium</taxon>
    </lineage>
</organism>
<keyword evidence="1" id="KW-0812">Transmembrane</keyword>
<accession>A0A9D2M2E5</accession>
<dbReference type="Pfam" id="PF12670">
    <property type="entry name" value="DUF3792"/>
    <property type="match status" value="1"/>
</dbReference>
<proteinExistence type="predicted"/>
<dbReference type="InterPro" id="IPR023804">
    <property type="entry name" value="DUF3792_TM"/>
</dbReference>
<reference evidence="2" key="2">
    <citation type="submission" date="2021-04" db="EMBL/GenBank/DDBJ databases">
        <authorList>
            <person name="Gilroy R."/>
        </authorList>
    </citation>
    <scope>NUCLEOTIDE SEQUENCE</scope>
    <source>
        <strain evidence="2">ChiBcec8-14828</strain>
    </source>
</reference>
<evidence type="ECO:0000313" key="2">
    <source>
        <dbReference type="EMBL" id="HJB39640.1"/>
    </source>
</evidence>
<dbReference type="NCBIfam" id="TIGR04086">
    <property type="entry name" value="TIGR04086_membr"/>
    <property type="match status" value="1"/>
</dbReference>
<feature type="transmembrane region" description="Helical" evidence="1">
    <location>
        <begin position="53"/>
        <end position="73"/>
    </location>
</feature>
<evidence type="ECO:0000313" key="3">
    <source>
        <dbReference type="Proteomes" id="UP000824209"/>
    </source>
</evidence>
<name>A0A9D2M2E5_9FIRM</name>
<dbReference type="AlphaFoldDB" id="A0A9D2M2E5"/>
<dbReference type="Proteomes" id="UP000824209">
    <property type="component" value="Unassembled WGS sequence"/>
</dbReference>
<reference evidence="2" key="1">
    <citation type="journal article" date="2021" name="PeerJ">
        <title>Extensive microbial diversity within the chicken gut microbiome revealed by metagenomics and culture.</title>
        <authorList>
            <person name="Gilroy R."/>
            <person name="Ravi A."/>
            <person name="Getino M."/>
            <person name="Pursley I."/>
            <person name="Horton D.L."/>
            <person name="Alikhan N.F."/>
            <person name="Baker D."/>
            <person name="Gharbi K."/>
            <person name="Hall N."/>
            <person name="Watson M."/>
            <person name="Adriaenssens E.M."/>
            <person name="Foster-Nyarko E."/>
            <person name="Jarju S."/>
            <person name="Secka A."/>
            <person name="Antonio M."/>
            <person name="Oren A."/>
            <person name="Chaudhuri R.R."/>
            <person name="La Ragione R."/>
            <person name="Hildebrand F."/>
            <person name="Pallen M.J."/>
        </authorList>
    </citation>
    <scope>NUCLEOTIDE SEQUENCE</scope>
    <source>
        <strain evidence="2">ChiBcec8-14828</strain>
    </source>
</reference>
<evidence type="ECO:0000256" key="1">
    <source>
        <dbReference type="SAM" id="Phobius"/>
    </source>
</evidence>
<protein>
    <submittedName>
        <fullName evidence="2">TIGR04086 family membrane protein</fullName>
    </submittedName>
</protein>
<keyword evidence="1" id="KW-0472">Membrane</keyword>
<keyword evidence="1" id="KW-1133">Transmembrane helix</keyword>
<feature type="transmembrane region" description="Helical" evidence="1">
    <location>
        <begin position="12"/>
        <end position="41"/>
    </location>
</feature>
<dbReference type="EMBL" id="DWYA01000046">
    <property type="protein sequence ID" value="HJB39640.1"/>
    <property type="molecule type" value="Genomic_DNA"/>
</dbReference>
<gene>
    <name evidence="2" type="ORF">H9943_04505</name>
</gene>